<keyword evidence="2" id="KW-0963">Cytoplasm</keyword>
<dbReference type="AlphaFoldDB" id="A0A8J5MDC9"/>
<reference evidence="5" key="1">
    <citation type="submission" date="2021-01" db="EMBL/GenBank/DDBJ databases">
        <title>Phytophthora aleatoria, a newly-described species from Pinus radiata is distinct from Phytophthora cactorum isolates based on comparative genomics.</title>
        <authorList>
            <person name="Mcdougal R."/>
            <person name="Panda P."/>
            <person name="Williams N."/>
            <person name="Studholme D.J."/>
        </authorList>
    </citation>
    <scope>NUCLEOTIDE SEQUENCE</scope>
    <source>
        <strain evidence="5">NZFS 4037</strain>
    </source>
</reference>
<accession>A0A8J5MDC9</accession>
<protein>
    <submittedName>
        <fullName evidence="5">Uncharacterized protein</fullName>
    </submittedName>
</protein>
<dbReference type="EMBL" id="JAENGY010001705">
    <property type="protein sequence ID" value="KAG6947468.1"/>
    <property type="molecule type" value="Genomic_DNA"/>
</dbReference>
<comment type="caution">
    <text evidence="5">The sequence shown here is derived from an EMBL/GenBank/DDBJ whole genome shotgun (WGS) entry which is preliminary data.</text>
</comment>
<dbReference type="InterPro" id="IPR045203">
    <property type="entry name" value="RanGAP1/2"/>
</dbReference>
<keyword evidence="6" id="KW-1185">Reference proteome</keyword>
<evidence type="ECO:0000256" key="3">
    <source>
        <dbReference type="ARBA" id="ARBA00022801"/>
    </source>
</evidence>
<comment type="subcellular location">
    <subcellularLocation>
        <location evidence="1">Cytoplasm</location>
    </subcellularLocation>
</comment>
<keyword evidence="3" id="KW-0378">Hydrolase</keyword>
<proteinExistence type="predicted"/>
<dbReference type="InterPro" id="IPR004861">
    <property type="entry name" value="Siw14-like"/>
</dbReference>
<dbReference type="Pfam" id="PF03162">
    <property type="entry name" value="Y_phosphatase2"/>
    <property type="match status" value="1"/>
</dbReference>
<evidence type="ECO:0000313" key="6">
    <source>
        <dbReference type="Proteomes" id="UP000709295"/>
    </source>
</evidence>
<dbReference type="GO" id="GO:0005737">
    <property type="term" value="C:cytoplasm"/>
    <property type="evidence" value="ECO:0007669"/>
    <property type="project" value="UniProtKB-SubCell"/>
</dbReference>
<evidence type="ECO:0000256" key="2">
    <source>
        <dbReference type="ARBA" id="ARBA00022490"/>
    </source>
</evidence>
<organism evidence="5 6">
    <name type="scientific">Phytophthora aleatoria</name>
    <dbReference type="NCBI Taxonomy" id="2496075"/>
    <lineage>
        <taxon>Eukaryota</taxon>
        <taxon>Sar</taxon>
        <taxon>Stramenopiles</taxon>
        <taxon>Oomycota</taxon>
        <taxon>Peronosporomycetes</taxon>
        <taxon>Peronosporales</taxon>
        <taxon>Peronosporaceae</taxon>
        <taxon>Phytophthora</taxon>
    </lineage>
</organism>
<sequence>MATTKTELSFEGERELVTEARAHELVQTYADAEAQPPAFTHITLRNKSYTIEAARVIAAFFSRLEARGAFAQLTSVDFADMIAGRPEDEALQVLATLCDALSAIKTLTRIDLSDNALGEKGVRACFGLLQEQEQLQHMYFCNNGISAAAAGVIAQEVLLFRGQDTPTKLETFHFYNNMSGDGGAIALAKLLPLSPALKDLRFSATRAQREGSLTFAKALASLKKLEKLDLSDNTFKPQGGEAIAAAVKNMPNLVEVNLRDAAIEDDGLVAIAGALREGGAAKALTTLDVSGNDLTAEGMLALGHMLRESAALRVLQVEENEIGSKGAKIIAKALKVGSPALEKVVANVNEIGASGALALVKAVVDKKAFVKLDIDGNQISADGVASIESLLESKNKDTNSDAAAPVVVTTLPSMNPPLFFEIVEDLVYRSNKCDATSFPFLATLQLNTVVYLSYDDLSRDLAAFFAEKEINVIHLGMKYRTASSQWKGISEGMAKETIEYILDQRRHPILVMCKTGVHFAGTMIGCLRRLQNWSLTSTIDKYRNIAGSVKTRFENEQFIELFDVDLVTLPQQLPSWFTVHQRLTEEERIALSRGEFFPGRTLAKVEEQPKKEPPQLDAKTENEVRPEIEEVPAEATETPVLAYQKYFFYLQGPLVSSSVKFSEKKSIIGDDDDD</sequence>
<gene>
    <name evidence="5" type="ORF">JG688_00015544</name>
</gene>
<dbReference type="PANTHER" id="PTHR46761:SF2">
    <property type="entry name" value="RAN GTPASE-ACTIVATING PROTEIN 1"/>
    <property type="match status" value="1"/>
</dbReference>
<dbReference type="InterPro" id="IPR001611">
    <property type="entry name" value="Leu-rich_rpt"/>
</dbReference>
<dbReference type="PANTHER" id="PTHR46761">
    <property type="entry name" value="RAN GTPASE-ACTIVATING PROTEIN 1"/>
    <property type="match status" value="1"/>
</dbReference>
<dbReference type="GO" id="GO:0005096">
    <property type="term" value="F:GTPase activator activity"/>
    <property type="evidence" value="ECO:0007669"/>
    <property type="project" value="InterPro"/>
</dbReference>
<feature type="region of interest" description="Disordered" evidence="4">
    <location>
        <begin position="605"/>
        <end position="632"/>
    </location>
</feature>
<evidence type="ECO:0000256" key="1">
    <source>
        <dbReference type="ARBA" id="ARBA00004496"/>
    </source>
</evidence>
<feature type="compositionally biased region" description="Basic and acidic residues" evidence="4">
    <location>
        <begin position="605"/>
        <end position="628"/>
    </location>
</feature>
<evidence type="ECO:0000313" key="5">
    <source>
        <dbReference type="EMBL" id="KAG6947468.1"/>
    </source>
</evidence>
<dbReference type="Proteomes" id="UP000709295">
    <property type="component" value="Unassembled WGS sequence"/>
</dbReference>
<name>A0A8J5MDC9_9STRA</name>
<evidence type="ECO:0000256" key="4">
    <source>
        <dbReference type="SAM" id="MobiDB-lite"/>
    </source>
</evidence>
<dbReference type="Pfam" id="PF13516">
    <property type="entry name" value="LRR_6"/>
    <property type="match status" value="4"/>
</dbReference>
<dbReference type="SMART" id="SM00368">
    <property type="entry name" value="LRR_RI"/>
    <property type="match status" value="7"/>
</dbReference>
<dbReference type="GO" id="GO:0016787">
    <property type="term" value="F:hydrolase activity"/>
    <property type="evidence" value="ECO:0007669"/>
    <property type="project" value="UniProtKB-KW"/>
</dbReference>
<dbReference type="FunFam" id="3.90.190.10:FF:000035">
    <property type="entry name" value="Tyrosine phosphatase, putative"/>
    <property type="match status" value="1"/>
</dbReference>